<keyword evidence="8 14" id="KW-1133">Transmembrane helix</keyword>
<dbReference type="PROSITE" id="PS50920">
    <property type="entry name" value="SOLCAR"/>
    <property type="match status" value="3"/>
</dbReference>
<evidence type="ECO:0000256" key="6">
    <source>
        <dbReference type="ARBA" id="ARBA00022737"/>
    </source>
</evidence>
<feature type="compositionally biased region" description="Low complexity" evidence="15">
    <location>
        <begin position="109"/>
        <end position="119"/>
    </location>
</feature>
<dbReference type="Gene3D" id="1.50.40.10">
    <property type="entry name" value="Mitochondrial carrier domain"/>
    <property type="match status" value="1"/>
</dbReference>
<dbReference type="GO" id="GO:0005471">
    <property type="term" value="F:ATP:ADP antiporter activity"/>
    <property type="evidence" value="ECO:0007669"/>
    <property type="project" value="UniProtKB-UniRule"/>
</dbReference>
<evidence type="ECO:0000313" key="17">
    <source>
        <dbReference type="Proteomes" id="UP000002254"/>
    </source>
</evidence>
<comment type="similarity">
    <text evidence="2 13">Belongs to the mitochondrial carrier (TC 2.A.29) family.</text>
</comment>
<dbReference type="InterPro" id="IPR023395">
    <property type="entry name" value="MCP_dom_sf"/>
</dbReference>
<evidence type="ECO:0000256" key="13">
    <source>
        <dbReference type="RuleBase" id="RU000488"/>
    </source>
</evidence>
<feature type="repeat" description="Solcar" evidence="12">
    <location>
        <begin position="188"/>
        <end position="280"/>
    </location>
</feature>
<feature type="compositionally biased region" description="Basic and acidic residues" evidence="15">
    <location>
        <begin position="122"/>
        <end position="139"/>
    </location>
</feature>
<dbReference type="AlphaFoldDB" id="A0A8P0NCZ5"/>
<feature type="repeat" description="Solcar" evidence="12">
    <location>
        <begin position="293"/>
        <end position="383"/>
    </location>
</feature>
<comment type="caution">
    <text evidence="14">Lacks conserved residue(s) required for the propagation of feature annotation.</text>
</comment>
<dbReference type="PANTHER" id="PTHR45635:SF13">
    <property type="entry name" value="ADP_ATP TRANSLOCASE 3"/>
    <property type="match status" value="1"/>
</dbReference>
<keyword evidence="9" id="KW-0496">Mitochondrion</keyword>
<dbReference type="FunFam" id="1.50.40.10:FF:000002">
    <property type="entry name" value="Putative ADP/ATP translocase 2-like"/>
    <property type="match status" value="1"/>
</dbReference>
<dbReference type="InterPro" id="IPR018108">
    <property type="entry name" value="MCP_transmembrane"/>
</dbReference>
<feature type="region of interest" description="Disordered" evidence="15">
    <location>
        <begin position="1"/>
        <end position="20"/>
    </location>
</feature>
<evidence type="ECO:0000256" key="7">
    <source>
        <dbReference type="ARBA" id="ARBA00022792"/>
    </source>
</evidence>
<evidence type="ECO:0000256" key="10">
    <source>
        <dbReference type="ARBA" id="ARBA00023136"/>
    </source>
</evidence>
<evidence type="ECO:0000256" key="5">
    <source>
        <dbReference type="ARBA" id="ARBA00022692"/>
    </source>
</evidence>
<keyword evidence="10 12" id="KW-0472">Membrane</keyword>
<reference evidence="16" key="2">
    <citation type="submission" date="2025-08" db="UniProtKB">
        <authorList>
            <consortium name="Ensembl"/>
        </authorList>
    </citation>
    <scope>IDENTIFICATION</scope>
</reference>
<dbReference type="Proteomes" id="UP000002254">
    <property type="component" value="Chromosome X"/>
</dbReference>
<feature type="repeat" description="Solcar" evidence="12">
    <location>
        <begin position="394"/>
        <end position="479"/>
    </location>
</feature>
<keyword evidence="7" id="KW-0999">Mitochondrion inner membrane</keyword>
<evidence type="ECO:0000256" key="9">
    <source>
        <dbReference type="ARBA" id="ARBA00023128"/>
    </source>
</evidence>
<keyword evidence="4" id="KW-0050">Antiport</keyword>
<comment type="subcellular location">
    <subcellularLocation>
        <location evidence="14">Membrane</location>
        <topology evidence="14">Multi-pass membrane protein</topology>
    </subcellularLocation>
    <subcellularLocation>
        <location evidence="1">Mitochondrion inner membrane</location>
        <topology evidence="1">Multi-pass membrane protein</topology>
    </subcellularLocation>
</comment>
<comment type="catalytic activity">
    <reaction evidence="11">
        <text>H(+)(in) = H(+)(out)</text>
        <dbReference type="Rhea" id="RHEA:34979"/>
        <dbReference type="ChEBI" id="CHEBI:15378"/>
    </reaction>
</comment>
<sequence>MAAAPSLGPSGDLPAPCPSEAPRMCQNRHVREPRPWGPLSDFWVLPQHPLHPGQHGCSSLTCLSQRPGLGGAGIRKDTGNWTRTQSSAMLCWHPATRSRVPYLPGGRRGANTSGASTGAGRRRTEAEAGTGERQEERQGGLKPVGRSPEGASRSWSPAAAKPASDTPSTPSDTPSTRIARSLGYNPAISFAKDFLAGGIAAAISKTAVAPIERVKLLLQVQHASKQIAADKQYKGIVDCIVRIPKEQGVLSFWRGNLANVIRYFPTQALNFAFKDKYKQIFLGGVDKHTQFWRYFAGNLASGGAAGATSLCFVYPLDFARTRLAADVGKSGTEREFKGLGDCLVKITKSDGIRGLYQGFNVSVQGIIIYRAAYFGVYDTAKGMLPDPKNTHIVVSWMIAQTVTAVAGVVSYPFDTVRRRMMMQSGRKGADIMYKGTVDCWRKIFKDEGGKAFFKGAWSNVLRGMGGAFVLVLYDELKKVI</sequence>
<evidence type="ECO:0000256" key="4">
    <source>
        <dbReference type="ARBA" id="ARBA00022449"/>
    </source>
</evidence>
<proteinExistence type="inferred from homology"/>
<comment type="subunit">
    <text evidence="14">Monomer.</text>
</comment>
<feature type="transmembrane region" description="Helical" evidence="14">
    <location>
        <begin position="393"/>
        <end position="413"/>
    </location>
</feature>
<dbReference type="GO" id="GO:0005743">
    <property type="term" value="C:mitochondrial inner membrane"/>
    <property type="evidence" value="ECO:0007669"/>
    <property type="project" value="UniProtKB-SubCell"/>
</dbReference>
<keyword evidence="5 12" id="KW-0812">Transmembrane</keyword>
<feature type="compositionally biased region" description="Low complexity" evidence="15">
    <location>
        <begin position="156"/>
        <end position="176"/>
    </location>
</feature>
<evidence type="ECO:0000256" key="8">
    <source>
        <dbReference type="ARBA" id="ARBA00022989"/>
    </source>
</evidence>
<dbReference type="InterPro" id="IPR002113">
    <property type="entry name" value="ADT_euk_type"/>
</dbReference>
<keyword evidence="3 13" id="KW-0813">Transport</keyword>
<keyword evidence="6" id="KW-0677">Repeat</keyword>
<accession>A0A8P0NCZ5</accession>
<organism evidence="16 17">
    <name type="scientific">Canis lupus familiaris</name>
    <name type="common">Dog</name>
    <name type="synonym">Canis familiaris</name>
    <dbReference type="NCBI Taxonomy" id="9615"/>
    <lineage>
        <taxon>Eukaryota</taxon>
        <taxon>Metazoa</taxon>
        <taxon>Chordata</taxon>
        <taxon>Craniata</taxon>
        <taxon>Vertebrata</taxon>
        <taxon>Euteleostomi</taxon>
        <taxon>Mammalia</taxon>
        <taxon>Eutheria</taxon>
        <taxon>Laurasiatheria</taxon>
        <taxon>Carnivora</taxon>
        <taxon>Caniformia</taxon>
        <taxon>Canidae</taxon>
        <taxon>Canis</taxon>
    </lineage>
</organism>
<evidence type="ECO:0000256" key="1">
    <source>
        <dbReference type="ARBA" id="ARBA00004448"/>
    </source>
</evidence>
<comment type="function">
    <text evidence="14">Catalyzes the exchange of ADP and ATP across the membrane.</text>
</comment>
<gene>
    <name evidence="16" type="primary">SLC25A6</name>
</gene>
<dbReference type="PANTHER" id="PTHR45635">
    <property type="entry name" value="ADP,ATP CARRIER PROTEIN 1-RELATED-RELATED"/>
    <property type="match status" value="1"/>
</dbReference>
<dbReference type="PRINTS" id="PR00926">
    <property type="entry name" value="MITOCARRIER"/>
</dbReference>
<dbReference type="PRINTS" id="PR00927">
    <property type="entry name" value="ADPTRNSLCASE"/>
</dbReference>
<dbReference type="GO" id="GO:0140021">
    <property type="term" value="P:mitochondrial ADP transmembrane transport"/>
    <property type="evidence" value="ECO:0007669"/>
    <property type="project" value="InterPro"/>
</dbReference>
<protein>
    <recommendedName>
        <fullName evidence="14">ADP/ATP translocase</fullName>
    </recommendedName>
    <alternativeName>
        <fullName evidence="14">ADP,ATP carrier protein</fullName>
    </alternativeName>
</protein>
<dbReference type="InterPro" id="IPR002067">
    <property type="entry name" value="MCP"/>
</dbReference>
<evidence type="ECO:0000256" key="15">
    <source>
        <dbReference type="SAM" id="MobiDB-lite"/>
    </source>
</evidence>
<evidence type="ECO:0000256" key="11">
    <source>
        <dbReference type="ARBA" id="ARBA00024169"/>
    </source>
</evidence>
<dbReference type="GO" id="GO:1990544">
    <property type="term" value="P:mitochondrial ATP transmembrane transport"/>
    <property type="evidence" value="ECO:0007669"/>
    <property type="project" value="InterPro"/>
</dbReference>
<dbReference type="Ensembl" id="ENSCAFT00000017551.5">
    <property type="protein sequence ID" value="ENSCAFP00000016251.4"/>
    <property type="gene ID" value="ENSCAFG00000010987.5"/>
</dbReference>
<evidence type="ECO:0000313" key="16">
    <source>
        <dbReference type="Ensembl" id="ENSCAFP00000016251.4"/>
    </source>
</evidence>
<name>A0A8P0NCZ5_CANLF</name>
<dbReference type="SUPFAM" id="SSF103506">
    <property type="entry name" value="Mitochondrial carrier"/>
    <property type="match status" value="1"/>
</dbReference>
<dbReference type="Pfam" id="PF00153">
    <property type="entry name" value="Mito_carr"/>
    <property type="match status" value="3"/>
</dbReference>
<dbReference type="OrthoDB" id="270584at2759"/>
<reference evidence="16 17" key="1">
    <citation type="journal article" date="2005" name="Nature">
        <title>Genome sequence, comparative analysis and haplotype structure of the domestic dog.</title>
        <authorList>
            <consortium name="Broad Sequencing Platform"/>
            <person name="Lindblad-Toh K."/>
            <person name="Wade C.M."/>
            <person name="Mikkelsen T.S."/>
            <person name="Karlsson E.K."/>
            <person name="Jaffe D.B."/>
            <person name="Kamal M."/>
            <person name="Clamp M."/>
            <person name="Chang J.L."/>
            <person name="Kulbokas E.J. III"/>
            <person name="Zody M.C."/>
            <person name="Mauceli E."/>
            <person name="Xie X."/>
            <person name="Breen M."/>
            <person name="Wayne R.K."/>
            <person name="Ostrander E.A."/>
            <person name="Ponting C.P."/>
            <person name="Galibert F."/>
            <person name="Smith D.R."/>
            <person name="DeJong P.J."/>
            <person name="Kirkness E."/>
            <person name="Alvarez P."/>
            <person name="Biagi T."/>
            <person name="Brockman W."/>
            <person name="Butler J."/>
            <person name="Chin C.W."/>
            <person name="Cook A."/>
            <person name="Cuff J."/>
            <person name="Daly M.J."/>
            <person name="DeCaprio D."/>
            <person name="Gnerre S."/>
            <person name="Grabherr M."/>
            <person name="Kellis M."/>
            <person name="Kleber M."/>
            <person name="Bardeleben C."/>
            <person name="Goodstadt L."/>
            <person name="Heger A."/>
            <person name="Hitte C."/>
            <person name="Kim L."/>
            <person name="Koepfli K.P."/>
            <person name="Parker H.G."/>
            <person name="Pollinger J.P."/>
            <person name="Searle S.M."/>
            <person name="Sutter N.B."/>
            <person name="Thomas R."/>
            <person name="Webber C."/>
            <person name="Baldwin J."/>
            <person name="Abebe A."/>
            <person name="Abouelleil A."/>
            <person name="Aftuck L."/>
            <person name="Ait-Zahra M."/>
            <person name="Aldredge T."/>
            <person name="Allen N."/>
            <person name="An P."/>
            <person name="Anderson S."/>
            <person name="Antoine C."/>
            <person name="Arachchi H."/>
            <person name="Aslam A."/>
            <person name="Ayotte L."/>
            <person name="Bachantsang P."/>
            <person name="Barry A."/>
            <person name="Bayul T."/>
            <person name="Benamara M."/>
            <person name="Berlin A."/>
            <person name="Bessette D."/>
            <person name="Blitshteyn B."/>
            <person name="Bloom T."/>
            <person name="Blye J."/>
            <person name="Boguslavskiy L."/>
            <person name="Bonnet C."/>
            <person name="Boukhgalter B."/>
            <person name="Brown A."/>
            <person name="Cahill P."/>
            <person name="Calixte N."/>
            <person name="Camarata J."/>
            <person name="Cheshatsang Y."/>
            <person name="Chu J."/>
            <person name="Citroen M."/>
            <person name="Collymore A."/>
            <person name="Cooke P."/>
            <person name="Dawoe T."/>
            <person name="Daza R."/>
            <person name="Decktor K."/>
            <person name="DeGray S."/>
            <person name="Dhargay N."/>
            <person name="Dooley K."/>
            <person name="Dooley K."/>
            <person name="Dorje P."/>
            <person name="Dorjee K."/>
            <person name="Dorris L."/>
            <person name="Duffey N."/>
            <person name="Dupes A."/>
            <person name="Egbiremolen O."/>
            <person name="Elong R."/>
            <person name="Falk J."/>
            <person name="Farina A."/>
            <person name="Faro S."/>
            <person name="Ferguson D."/>
            <person name="Ferreira P."/>
            <person name="Fisher S."/>
            <person name="FitzGerald M."/>
            <person name="Foley K."/>
            <person name="Foley C."/>
            <person name="Franke A."/>
            <person name="Friedrich D."/>
            <person name="Gage D."/>
            <person name="Garber M."/>
            <person name="Gearin G."/>
            <person name="Giannoukos G."/>
            <person name="Goode T."/>
            <person name="Goyette A."/>
            <person name="Graham J."/>
            <person name="Grandbois E."/>
            <person name="Gyaltsen K."/>
            <person name="Hafez N."/>
            <person name="Hagopian D."/>
            <person name="Hagos B."/>
            <person name="Hall J."/>
            <person name="Healy C."/>
            <person name="Hegarty R."/>
            <person name="Honan T."/>
            <person name="Horn A."/>
            <person name="Houde N."/>
            <person name="Hughes L."/>
            <person name="Hunnicutt L."/>
            <person name="Husby M."/>
            <person name="Jester B."/>
            <person name="Jones C."/>
            <person name="Kamat A."/>
            <person name="Kanga B."/>
            <person name="Kells C."/>
            <person name="Khazanovich D."/>
            <person name="Kieu A.C."/>
            <person name="Kisner P."/>
            <person name="Kumar M."/>
            <person name="Lance K."/>
            <person name="Landers T."/>
            <person name="Lara M."/>
            <person name="Lee W."/>
            <person name="Leger J.P."/>
            <person name="Lennon N."/>
            <person name="Leuper L."/>
            <person name="LeVine S."/>
            <person name="Liu J."/>
            <person name="Liu X."/>
            <person name="Lokyitsang Y."/>
            <person name="Lokyitsang T."/>
            <person name="Lui A."/>
            <person name="Macdonald J."/>
            <person name="Major J."/>
            <person name="Marabella R."/>
            <person name="Maru K."/>
            <person name="Matthews C."/>
            <person name="McDonough S."/>
            <person name="Mehta T."/>
            <person name="Meldrim J."/>
            <person name="Melnikov A."/>
            <person name="Meneus L."/>
            <person name="Mihalev A."/>
            <person name="Mihova T."/>
            <person name="Miller K."/>
            <person name="Mittelman R."/>
            <person name="Mlenga V."/>
            <person name="Mulrain L."/>
            <person name="Munson G."/>
            <person name="Navidi A."/>
            <person name="Naylor J."/>
            <person name="Nguyen T."/>
            <person name="Nguyen N."/>
            <person name="Nguyen C."/>
            <person name="Nguyen T."/>
            <person name="Nicol R."/>
            <person name="Norbu N."/>
            <person name="Norbu C."/>
            <person name="Novod N."/>
            <person name="Nyima T."/>
            <person name="Olandt P."/>
            <person name="O'Neill B."/>
            <person name="O'Neill K."/>
            <person name="Osman S."/>
            <person name="Oyono L."/>
            <person name="Patti C."/>
            <person name="Perrin D."/>
            <person name="Phunkhang P."/>
            <person name="Pierre F."/>
            <person name="Priest M."/>
            <person name="Rachupka A."/>
            <person name="Raghuraman S."/>
            <person name="Rameau R."/>
            <person name="Ray V."/>
            <person name="Raymond C."/>
            <person name="Rege F."/>
            <person name="Rise C."/>
            <person name="Rogers J."/>
            <person name="Rogov P."/>
            <person name="Sahalie J."/>
            <person name="Settipalli S."/>
            <person name="Sharpe T."/>
            <person name="Shea T."/>
            <person name="Sheehan M."/>
            <person name="Sherpa N."/>
            <person name="Shi J."/>
            <person name="Shih D."/>
            <person name="Sloan J."/>
            <person name="Smith C."/>
            <person name="Sparrow T."/>
            <person name="Stalker J."/>
            <person name="Stange-Thomann N."/>
            <person name="Stavropoulos S."/>
            <person name="Stone C."/>
            <person name="Stone S."/>
            <person name="Sykes S."/>
            <person name="Tchuinga P."/>
            <person name="Tenzing P."/>
            <person name="Tesfaye S."/>
            <person name="Thoulutsang D."/>
            <person name="Thoulutsang Y."/>
            <person name="Topham K."/>
            <person name="Topping I."/>
            <person name="Tsamla T."/>
            <person name="Vassiliev H."/>
            <person name="Venkataraman V."/>
            <person name="Vo A."/>
            <person name="Wangchuk T."/>
            <person name="Wangdi T."/>
            <person name="Weiand M."/>
            <person name="Wilkinson J."/>
            <person name="Wilson A."/>
            <person name="Yadav S."/>
            <person name="Yang S."/>
            <person name="Yang X."/>
            <person name="Young G."/>
            <person name="Yu Q."/>
            <person name="Zainoun J."/>
            <person name="Zembek L."/>
            <person name="Zimmer A."/>
            <person name="Lander E.S."/>
        </authorList>
    </citation>
    <scope>NUCLEOTIDE SEQUENCE [LARGE SCALE GENOMIC DNA]</scope>
    <source>
        <strain evidence="16">Boxer</strain>
    </source>
</reference>
<evidence type="ECO:0000256" key="2">
    <source>
        <dbReference type="ARBA" id="ARBA00006375"/>
    </source>
</evidence>
<dbReference type="FunCoup" id="A0A8P0NCZ5">
    <property type="interactions" value="674"/>
</dbReference>
<evidence type="ECO:0000256" key="12">
    <source>
        <dbReference type="PROSITE-ProRule" id="PRU00282"/>
    </source>
</evidence>
<evidence type="ECO:0000256" key="3">
    <source>
        <dbReference type="ARBA" id="ARBA00022448"/>
    </source>
</evidence>
<feature type="region of interest" description="Disordered" evidence="15">
    <location>
        <begin position="100"/>
        <end position="178"/>
    </location>
</feature>
<evidence type="ECO:0000256" key="14">
    <source>
        <dbReference type="RuleBase" id="RU368008"/>
    </source>
</evidence>